<organism evidence="1 2">
    <name type="scientific">Microcystis aeruginosa NIES-298</name>
    <dbReference type="NCBI Taxonomy" id="449468"/>
    <lineage>
        <taxon>Bacteria</taxon>
        <taxon>Bacillati</taxon>
        <taxon>Cyanobacteriota</taxon>
        <taxon>Cyanophyceae</taxon>
        <taxon>Oscillatoriophycideae</taxon>
        <taxon>Chroococcales</taxon>
        <taxon>Microcystaceae</taxon>
        <taxon>Microcystis</taxon>
    </lineage>
</organism>
<dbReference type="Proteomes" id="UP000236321">
    <property type="component" value="Unassembled WGS sequence"/>
</dbReference>
<name>A0A2H6BVT2_MICAE</name>
<protein>
    <submittedName>
        <fullName evidence="1">Uncharacterized protein</fullName>
    </submittedName>
</protein>
<gene>
    <name evidence="1" type="ORF">BGM30_33620</name>
</gene>
<evidence type="ECO:0000313" key="1">
    <source>
        <dbReference type="EMBL" id="GBD54269.1"/>
    </source>
</evidence>
<dbReference type="AlphaFoldDB" id="A0A2H6BVT2"/>
<sequence length="154" mass="17873">MINPNSKDYIPGVEVHDSWRDFKRFLQDVGHPPEKNMVFSRLDKNQGFFPENCAWLTRSDASRLNAEQTQKKGKLRKNKDKNNREIMNHKVKSLSDCMEIQLELPLDLSVGTADRIIVEGIQTQDRKPTKTFFQTAKSLQLQGDPDWSVQIDDR</sequence>
<accession>A0A2H6BVT2</accession>
<dbReference type="EMBL" id="BEYQ01000011">
    <property type="protein sequence ID" value="GBD54269.1"/>
    <property type="molecule type" value="Genomic_DNA"/>
</dbReference>
<proteinExistence type="predicted"/>
<dbReference type="RefSeq" id="WP_238142427.1">
    <property type="nucleotide sequence ID" value="NZ_BEIU01000013.1"/>
</dbReference>
<comment type="caution">
    <text evidence="1">The sequence shown here is derived from an EMBL/GenBank/DDBJ whole genome shotgun (WGS) entry which is preliminary data.</text>
</comment>
<evidence type="ECO:0000313" key="2">
    <source>
        <dbReference type="Proteomes" id="UP000236321"/>
    </source>
</evidence>
<reference evidence="2" key="1">
    <citation type="submission" date="2017-12" db="EMBL/GenBank/DDBJ databases">
        <title>Improved Draft Genome Sequence of Microcystis aeruginosa NIES-298, a Microcystin-Producing Cyanobacterium from Lake Kasumigaura, Japan.</title>
        <authorList>
            <person name="Yamaguchi H."/>
            <person name="Suzuki S."/>
            <person name="Kawachi M."/>
        </authorList>
    </citation>
    <scope>NUCLEOTIDE SEQUENCE [LARGE SCALE GENOMIC DNA]</scope>
    <source>
        <strain evidence="2">NIES-298</strain>
    </source>
</reference>